<evidence type="ECO:0000256" key="2">
    <source>
        <dbReference type="SAM" id="Phobius"/>
    </source>
</evidence>
<dbReference type="EMBL" id="CP017717">
    <property type="protein sequence ID" value="AQZ62952.1"/>
    <property type="molecule type" value="Genomic_DNA"/>
</dbReference>
<keyword evidence="2" id="KW-1133">Transmembrane helix</keyword>
<feature type="transmembrane region" description="Helical" evidence="2">
    <location>
        <begin position="39"/>
        <end position="63"/>
    </location>
</feature>
<dbReference type="Proteomes" id="UP000190797">
    <property type="component" value="Chromosome"/>
</dbReference>
<feature type="region of interest" description="Disordered" evidence="1">
    <location>
        <begin position="69"/>
        <end position="178"/>
    </location>
</feature>
<evidence type="ECO:0000256" key="1">
    <source>
        <dbReference type="SAM" id="MobiDB-lite"/>
    </source>
</evidence>
<protein>
    <submittedName>
        <fullName evidence="3">Uncharacterized protein</fullName>
    </submittedName>
</protein>
<keyword evidence="2" id="KW-0812">Transmembrane</keyword>
<feature type="compositionally biased region" description="Basic and acidic residues" evidence="1">
    <location>
        <begin position="131"/>
        <end position="150"/>
    </location>
</feature>
<gene>
    <name evidence="3" type="ORF">BKM31_17100</name>
</gene>
<dbReference type="KEGG" id="noa:BKM31_17100"/>
<name>A0A1U9ZYC3_9ACTN</name>
<dbReference type="AlphaFoldDB" id="A0A1U9ZYC3"/>
<feature type="compositionally biased region" description="Low complexity" evidence="1">
    <location>
        <begin position="84"/>
        <end position="96"/>
    </location>
</feature>
<organism evidence="3 4">
    <name type="scientific">[Actinomadura] parvosata subsp. kistnae</name>
    <dbReference type="NCBI Taxonomy" id="1909395"/>
    <lineage>
        <taxon>Bacteria</taxon>
        <taxon>Bacillati</taxon>
        <taxon>Actinomycetota</taxon>
        <taxon>Actinomycetes</taxon>
        <taxon>Streptosporangiales</taxon>
        <taxon>Streptosporangiaceae</taxon>
        <taxon>Nonomuraea</taxon>
    </lineage>
</organism>
<evidence type="ECO:0000313" key="3">
    <source>
        <dbReference type="EMBL" id="AQZ62952.1"/>
    </source>
</evidence>
<keyword evidence="4" id="KW-1185">Reference proteome</keyword>
<evidence type="ECO:0000313" key="4">
    <source>
        <dbReference type="Proteomes" id="UP000190797"/>
    </source>
</evidence>
<accession>A0A1U9ZYC3</accession>
<dbReference type="STRING" id="1909395.BKM31_17100"/>
<sequence>MVAIAAGVVLAICLAAGVLWFFADPLHLPADVLAVLDQRASVVGMFTGMALGAAALVVSVVALRGEHARAQAEQQGPPSPPPGASAAGDGAVALGGDNSGIVSTGDGARNVQMQAEASDQGRVYQAGGDQSIHEGDDRRSYGGDHIEFHHSTFPGTVIGKQVNSSAATTPEADDDERR</sequence>
<keyword evidence="2" id="KW-0472">Membrane</keyword>
<proteinExistence type="predicted"/>
<reference evidence="4" key="1">
    <citation type="journal article" date="2017" name="Med. Chem. Commun.">
        <title>Nonomuraea sp. ATCC 55076 harbours the largest actinomycete chromosome to date and the kistamicin biosynthetic gene cluster.</title>
        <authorList>
            <person name="Nazari B."/>
            <person name="Forneris C.C."/>
            <person name="Gibson M.I."/>
            <person name="Moon K."/>
            <person name="Schramma K.R."/>
            <person name="Seyedsayamdost M.R."/>
        </authorList>
    </citation>
    <scope>NUCLEOTIDE SEQUENCE [LARGE SCALE GENOMIC DNA]</scope>
    <source>
        <strain evidence="4">ATCC 55076</strain>
    </source>
</reference>